<dbReference type="InterPro" id="IPR001036">
    <property type="entry name" value="Acrflvin-R"/>
</dbReference>
<dbReference type="SUPFAM" id="SSF82866">
    <property type="entry name" value="Multidrug efflux transporter AcrB transmembrane domain"/>
    <property type="match status" value="2"/>
</dbReference>
<reference evidence="3 4" key="1">
    <citation type="submission" date="2023-01" db="EMBL/GenBank/DDBJ databases">
        <title>Psychrosphaera sp. nov., isolated from marine algae.</title>
        <authorList>
            <person name="Bayburt H."/>
            <person name="Choi B.J."/>
            <person name="Kim J.M."/>
            <person name="Choi D.G."/>
            <person name="Jeon C.O."/>
        </authorList>
    </citation>
    <scope>NUCLEOTIDE SEQUENCE [LARGE SCALE GENOMIC DNA]</scope>
    <source>
        <strain evidence="3 4">G1-22</strain>
    </source>
</reference>
<keyword evidence="2" id="KW-0472">Membrane</keyword>
<dbReference type="Gene3D" id="3.30.2090.10">
    <property type="entry name" value="Multidrug efflux transporter AcrB TolC docking domain, DN and DC subdomains"/>
    <property type="match status" value="2"/>
</dbReference>
<evidence type="ECO:0000256" key="1">
    <source>
        <dbReference type="SAM" id="MobiDB-lite"/>
    </source>
</evidence>
<keyword evidence="2" id="KW-0812">Transmembrane</keyword>
<organism evidence="3 4">
    <name type="scientific">Psychrosphaera algicola</name>
    <dbReference type="NCBI Taxonomy" id="3023714"/>
    <lineage>
        <taxon>Bacteria</taxon>
        <taxon>Pseudomonadati</taxon>
        <taxon>Pseudomonadota</taxon>
        <taxon>Gammaproteobacteria</taxon>
        <taxon>Alteromonadales</taxon>
        <taxon>Pseudoalteromonadaceae</taxon>
        <taxon>Psychrosphaera</taxon>
    </lineage>
</organism>
<evidence type="ECO:0000256" key="2">
    <source>
        <dbReference type="SAM" id="Phobius"/>
    </source>
</evidence>
<feature type="transmembrane region" description="Helical" evidence="2">
    <location>
        <begin position="308"/>
        <end position="332"/>
    </location>
</feature>
<feature type="transmembrane region" description="Helical" evidence="2">
    <location>
        <begin position="746"/>
        <end position="764"/>
    </location>
</feature>
<dbReference type="PANTHER" id="PTHR32063">
    <property type="match status" value="1"/>
</dbReference>
<feature type="compositionally biased region" description="Basic and acidic residues" evidence="1">
    <location>
        <begin position="353"/>
        <end position="362"/>
    </location>
</feature>
<dbReference type="PANTHER" id="PTHR32063:SF16">
    <property type="entry name" value="CATION EFFLUX SYSTEM (ACRB_ACRD_ACRF FAMILY)"/>
    <property type="match status" value="1"/>
</dbReference>
<feature type="transmembrane region" description="Helical" evidence="2">
    <location>
        <begin position="202"/>
        <end position="224"/>
    </location>
</feature>
<dbReference type="RefSeq" id="WP_272181222.1">
    <property type="nucleotide sequence ID" value="NZ_JAQOMS010000002.1"/>
</dbReference>
<feature type="transmembrane region" description="Helical" evidence="2">
    <location>
        <begin position="797"/>
        <end position="821"/>
    </location>
</feature>
<feature type="transmembrane region" description="Helical" evidence="2">
    <location>
        <begin position="281"/>
        <end position="302"/>
    </location>
</feature>
<dbReference type="EMBL" id="JAQOMS010000002">
    <property type="protein sequence ID" value="MDC2889889.1"/>
    <property type="molecule type" value="Genomic_DNA"/>
</dbReference>
<name>A0ABT5FEC9_9GAMM</name>
<keyword evidence="2" id="KW-1133">Transmembrane helix</keyword>
<dbReference type="Gene3D" id="1.20.1640.10">
    <property type="entry name" value="Multidrug efflux transporter AcrB transmembrane domain"/>
    <property type="match status" value="2"/>
</dbReference>
<dbReference type="Gene3D" id="3.30.70.1440">
    <property type="entry name" value="Multidrug efflux transporter AcrB pore domain"/>
    <property type="match status" value="1"/>
</dbReference>
<evidence type="ECO:0000313" key="3">
    <source>
        <dbReference type="EMBL" id="MDC2889889.1"/>
    </source>
</evidence>
<feature type="transmembrane region" description="Helical" evidence="2">
    <location>
        <begin position="178"/>
        <end position="195"/>
    </location>
</feature>
<gene>
    <name evidence="3" type="ORF">PN838_15355</name>
</gene>
<sequence>MCQGSRNIKVSGGSSSVVKVVFDPVKAAGHQIDISTVIAAIQQFSGRQGLIPIQTDARQVQVELGQHFNHVDDVAGLVVSQLDGHLVLLKDIASVSLTVGKPNQYVQFGYGGGSTDVNQLNTAVSISIAKQEGENAIDVANAVLLTIEDLKGRIIPDSVTVNVSRNSGFTAQQKANKLIQKLLFATLAVVVLVFLTLGKRAALIVGVAVGLTLLITLFSSWVWGFTLNRISLFALIFSIGILVDDAIVVIENIHRRQQLFPMEPLKVLIPKAIDEVGSSTILATFTVMAALIPMAFVSGLMGPYMSPIPINASTGMLLSLIIAFTITPWLALRWFKSDAPSDDANPDSEETSEEHKASGHEEHDRIGLFASNILSLFVSHKRALRNQWLLFVGIVSLMFVVMILPVGGQVLLKMLPFDNKSSLSVVVDMPEGTTLEDTLSALQQLSDPLRKAPVVVDFQLYAGVNAPIDFNGLVRQYYLRQQPHLGEININILDKGQRDLGSHDIAKLLRATLLPIATKLGANIKIVEQPSGPPTLAPLVAEVYGPDAERRRETATKLERVLANTPEIVDTDTSIAAPHVRLKIVVDNSKAQYFGITKQQIQSVLGLLLTEQPVAYLHDQLGITAIPIIVSTGDSYQTDRDRWLNTKIQLPNGESVVIGEFIELVEVNDEGAIYHKDMRPVIYVVADMAGETDSPLYGMFAAQANFDEQNGETNWLYTQAPQQAYREAIKWDGEWKITYETFRDMGIAYSVGLVLIYLLIVAQFKNYMMPLIIMAPIPLTVIGIFLGHWLMAAKFTAPSMIGMIALAGIIVRNSILLVDFIESQIEQGVALQQAVIMSAQMRARPIILTALAAMIGATFIVSDPIFKGLAVSLIFGIAVSSILTLIVIPVAYYRNALKNTPFKTANYQTLNI</sequence>
<feature type="transmembrane region" description="Helical" evidence="2">
    <location>
        <begin position="388"/>
        <end position="412"/>
    </location>
</feature>
<dbReference type="Proteomes" id="UP001528411">
    <property type="component" value="Unassembled WGS sequence"/>
</dbReference>
<dbReference type="PRINTS" id="PR00702">
    <property type="entry name" value="ACRIFLAVINRP"/>
</dbReference>
<dbReference type="Gene3D" id="3.30.70.1320">
    <property type="entry name" value="Multidrug efflux transporter AcrB pore domain like"/>
    <property type="match status" value="1"/>
</dbReference>
<keyword evidence="4" id="KW-1185">Reference proteome</keyword>
<dbReference type="Gene3D" id="3.30.70.1430">
    <property type="entry name" value="Multidrug efflux transporter AcrB pore domain"/>
    <property type="match status" value="1"/>
</dbReference>
<feature type="transmembrane region" description="Helical" evidence="2">
    <location>
        <begin position="868"/>
        <end position="893"/>
    </location>
</feature>
<dbReference type="InterPro" id="IPR027463">
    <property type="entry name" value="AcrB_DN_DC_subdom"/>
</dbReference>
<feature type="transmembrane region" description="Helical" evidence="2">
    <location>
        <begin position="842"/>
        <end position="862"/>
    </location>
</feature>
<feature type="region of interest" description="Disordered" evidence="1">
    <location>
        <begin position="341"/>
        <end position="362"/>
    </location>
</feature>
<feature type="compositionally biased region" description="Acidic residues" evidence="1">
    <location>
        <begin position="341"/>
        <end position="352"/>
    </location>
</feature>
<evidence type="ECO:0000313" key="4">
    <source>
        <dbReference type="Proteomes" id="UP001528411"/>
    </source>
</evidence>
<feature type="transmembrane region" description="Helical" evidence="2">
    <location>
        <begin position="230"/>
        <end position="250"/>
    </location>
</feature>
<protein>
    <submittedName>
        <fullName evidence="3">Efflux RND transporter permease subunit</fullName>
    </submittedName>
</protein>
<dbReference type="Pfam" id="PF00873">
    <property type="entry name" value="ACR_tran"/>
    <property type="match status" value="1"/>
</dbReference>
<proteinExistence type="predicted"/>
<feature type="transmembrane region" description="Helical" evidence="2">
    <location>
        <begin position="771"/>
        <end position="791"/>
    </location>
</feature>
<accession>A0ABT5FEC9</accession>
<comment type="caution">
    <text evidence="3">The sequence shown here is derived from an EMBL/GenBank/DDBJ whole genome shotgun (WGS) entry which is preliminary data.</text>
</comment>
<dbReference type="SUPFAM" id="SSF82693">
    <property type="entry name" value="Multidrug efflux transporter AcrB pore domain, PN1, PN2, PC1 and PC2 subdomains"/>
    <property type="match status" value="1"/>
</dbReference>
<dbReference type="SUPFAM" id="SSF82714">
    <property type="entry name" value="Multidrug efflux transporter AcrB TolC docking domain, DN and DC subdomains"/>
    <property type="match status" value="2"/>
</dbReference>